<reference evidence="1" key="1">
    <citation type="submission" date="2020-10" db="EMBL/GenBank/DDBJ databases">
        <authorList>
            <person name="Gilroy R."/>
        </authorList>
    </citation>
    <scope>NUCLEOTIDE SEQUENCE</scope>
    <source>
        <strain evidence="1">CHK147-3167</strain>
    </source>
</reference>
<accession>A0A9D1CZI4</accession>
<dbReference type="AlphaFoldDB" id="A0A9D1CZI4"/>
<sequence length="222" mass="26111">MKKYEKEIIFVAGTSESGKSGGINYLKDKYSNIQHIKIRDVFPKVYEDTQSRLSFDEWQKAEEERDLNNFWRLFVNKLYEMTEPERDIIILDTMYGAKGMIELYNILGDKVHLLYIDAPFDERVAREYKRLRTDSPRGTRKADLSITIEDIVERTINKDKKKNSKGANKLKTLSYSNDGKTLEIDGSGRKFAYLINNDGTIEEFHYMLDEYVDYIKNRNNNI</sequence>
<evidence type="ECO:0000313" key="1">
    <source>
        <dbReference type="EMBL" id="HIQ91200.1"/>
    </source>
</evidence>
<reference evidence="1" key="2">
    <citation type="journal article" date="2021" name="PeerJ">
        <title>Extensive microbial diversity within the chicken gut microbiome revealed by metagenomics and culture.</title>
        <authorList>
            <person name="Gilroy R."/>
            <person name="Ravi A."/>
            <person name="Getino M."/>
            <person name="Pursley I."/>
            <person name="Horton D.L."/>
            <person name="Alikhan N.F."/>
            <person name="Baker D."/>
            <person name="Gharbi K."/>
            <person name="Hall N."/>
            <person name="Watson M."/>
            <person name="Adriaenssens E.M."/>
            <person name="Foster-Nyarko E."/>
            <person name="Jarju S."/>
            <person name="Secka A."/>
            <person name="Antonio M."/>
            <person name="Oren A."/>
            <person name="Chaudhuri R.R."/>
            <person name="La Ragione R."/>
            <person name="Hildebrand F."/>
            <person name="Pallen M.J."/>
        </authorList>
    </citation>
    <scope>NUCLEOTIDE SEQUENCE</scope>
    <source>
        <strain evidence="1">CHK147-3167</strain>
    </source>
</reference>
<dbReference type="EMBL" id="DVFV01000105">
    <property type="protein sequence ID" value="HIQ91200.1"/>
    <property type="molecule type" value="Genomic_DNA"/>
</dbReference>
<dbReference type="InterPro" id="IPR027417">
    <property type="entry name" value="P-loop_NTPase"/>
</dbReference>
<gene>
    <name evidence="1" type="ORF">IAB27_06235</name>
</gene>
<name>A0A9D1CZI4_9FIRM</name>
<dbReference type="Proteomes" id="UP000886786">
    <property type="component" value="Unassembled WGS sequence"/>
</dbReference>
<organism evidence="1 2">
    <name type="scientific">Candidatus Coprosoma intestinipullorum</name>
    <dbReference type="NCBI Taxonomy" id="2840752"/>
    <lineage>
        <taxon>Bacteria</taxon>
        <taxon>Bacillati</taxon>
        <taxon>Bacillota</taxon>
        <taxon>Bacillota incertae sedis</taxon>
        <taxon>Candidatus Coprosoma</taxon>
    </lineage>
</organism>
<dbReference type="Gene3D" id="3.40.50.300">
    <property type="entry name" value="P-loop containing nucleotide triphosphate hydrolases"/>
    <property type="match status" value="1"/>
</dbReference>
<proteinExistence type="predicted"/>
<comment type="caution">
    <text evidence="1">The sequence shown here is derived from an EMBL/GenBank/DDBJ whole genome shotgun (WGS) entry which is preliminary data.</text>
</comment>
<evidence type="ECO:0000313" key="2">
    <source>
        <dbReference type="Proteomes" id="UP000886786"/>
    </source>
</evidence>
<protein>
    <submittedName>
        <fullName evidence="1">Uncharacterized protein</fullName>
    </submittedName>
</protein>
<dbReference type="SUPFAM" id="SSF52540">
    <property type="entry name" value="P-loop containing nucleoside triphosphate hydrolases"/>
    <property type="match status" value="1"/>
</dbReference>